<dbReference type="EMBL" id="CAXDID020000033">
    <property type="protein sequence ID" value="CAL5995703.1"/>
    <property type="molecule type" value="Genomic_DNA"/>
</dbReference>
<keyword evidence="1" id="KW-0472">Membrane</keyword>
<gene>
    <name evidence="3" type="ORF">HINF_LOCUS14164</name>
    <name evidence="2" type="ORF">HINF_LOCUS48676</name>
</gene>
<accession>A0AA86UQV3</accession>
<proteinExistence type="predicted"/>
<reference evidence="2" key="1">
    <citation type="submission" date="2023-06" db="EMBL/GenBank/DDBJ databases">
        <authorList>
            <person name="Kurt Z."/>
        </authorList>
    </citation>
    <scope>NUCLEOTIDE SEQUENCE</scope>
</reference>
<evidence type="ECO:0000313" key="3">
    <source>
        <dbReference type="EMBL" id="CAL5995703.1"/>
    </source>
</evidence>
<comment type="caution">
    <text evidence="2">The sequence shown here is derived from an EMBL/GenBank/DDBJ whole genome shotgun (WGS) entry which is preliminary data.</text>
</comment>
<keyword evidence="1" id="KW-0812">Transmembrane</keyword>
<keyword evidence="1" id="KW-1133">Transmembrane helix</keyword>
<feature type="transmembrane region" description="Helical" evidence="1">
    <location>
        <begin position="490"/>
        <end position="513"/>
    </location>
</feature>
<organism evidence="2">
    <name type="scientific">Hexamita inflata</name>
    <dbReference type="NCBI Taxonomy" id="28002"/>
    <lineage>
        <taxon>Eukaryota</taxon>
        <taxon>Metamonada</taxon>
        <taxon>Diplomonadida</taxon>
        <taxon>Hexamitidae</taxon>
        <taxon>Hexamitinae</taxon>
        <taxon>Hexamita</taxon>
    </lineage>
</organism>
<sequence length="536" mass="60563">MILIILTNQGSTVQIRRPRSVSDCYSELTTVVLKEGQKQVCVRLISNNNSNCSLLPNGINVSVKLDKLGTLFTPKGYFNDFNYSTTKELCISCTDPLCAANNYQQSTSASVTISSYGIRANISVGVVIREQLNLVNCVQKSYVKVFKTKVQSVAEISDYCWQLLTTNSYVLLNSTTSAQFQDKFQEFTYGAGSPMTFDVVGQSFIFSLANPLSYEIFDQSNFVKLSMKMFIRLSNTVNVVTCNSSEMQIDGLPPGFASLRLRLNPDNFQLSGIPSPVGIIYSQQAALQHFDAFHTKLKIEYANKAFFFDSTDKITYEPGQTQLFTCTTTTCKSDMKYVFDNANSIVSSSILISIKSASVILYMVAETVSNIYEGCYQGFHLNYNTHFTWFDLIINSQTQTCGVIDQTNYILSLNCKNSSVFTQIQQFNYFLNKNQDLINQSFFLTLEMRDMIRKSQTTTLFIKSDSVVIDYVNMIKLVDYDTTGFINQQLIILGVCMIAAIITALLAPLIEYLNERRIQRKKNKLVLKRFNEQELE</sequence>
<evidence type="ECO:0000313" key="2">
    <source>
        <dbReference type="EMBL" id="CAI9961031.1"/>
    </source>
</evidence>
<evidence type="ECO:0000313" key="4">
    <source>
        <dbReference type="Proteomes" id="UP001642409"/>
    </source>
</evidence>
<dbReference type="AlphaFoldDB" id="A0AA86UQV3"/>
<reference evidence="3 4" key="2">
    <citation type="submission" date="2024-07" db="EMBL/GenBank/DDBJ databases">
        <authorList>
            <person name="Akdeniz Z."/>
        </authorList>
    </citation>
    <scope>NUCLEOTIDE SEQUENCE [LARGE SCALE GENOMIC DNA]</scope>
</reference>
<dbReference type="Proteomes" id="UP001642409">
    <property type="component" value="Unassembled WGS sequence"/>
</dbReference>
<keyword evidence="4" id="KW-1185">Reference proteome</keyword>
<dbReference type="EMBL" id="CATOUU010000937">
    <property type="protein sequence ID" value="CAI9961031.1"/>
    <property type="molecule type" value="Genomic_DNA"/>
</dbReference>
<protein>
    <submittedName>
        <fullName evidence="2">Uncharacterized protein</fullName>
    </submittedName>
</protein>
<name>A0AA86UQV3_9EUKA</name>
<evidence type="ECO:0000256" key="1">
    <source>
        <dbReference type="SAM" id="Phobius"/>
    </source>
</evidence>